<comment type="subcellular location">
    <subcellularLocation>
        <location evidence="1">Membrane</location>
        <topology evidence="1">Multi-pass membrane protein</topology>
    </subcellularLocation>
</comment>
<gene>
    <name evidence="7" type="ORF">MKK02DRAFT_18402</name>
</gene>
<evidence type="ECO:0000313" key="8">
    <source>
        <dbReference type="Proteomes" id="UP001164286"/>
    </source>
</evidence>
<feature type="transmembrane region" description="Helical" evidence="5">
    <location>
        <begin position="122"/>
        <end position="144"/>
    </location>
</feature>
<dbReference type="GO" id="GO:0005886">
    <property type="term" value="C:plasma membrane"/>
    <property type="evidence" value="ECO:0007669"/>
    <property type="project" value="InterPro"/>
</dbReference>
<feature type="chain" id="PRO_5041244585" evidence="6">
    <location>
        <begin position="27"/>
        <end position="202"/>
    </location>
</feature>
<feature type="transmembrane region" description="Helical" evidence="5">
    <location>
        <begin position="91"/>
        <end position="110"/>
    </location>
</feature>
<dbReference type="EMBL" id="JAKWFO010000011">
    <property type="protein sequence ID" value="KAI9633277.1"/>
    <property type="molecule type" value="Genomic_DNA"/>
</dbReference>
<evidence type="ECO:0000256" key="6">
    <source>
        <dbReference type="SAM" id="SignalP"/>
    </source>
</evidence>
<dbReference type="PANTHER" id="PTHR28013:SF3">
    <property type="entry name" value="PROTEIN DCV1-RELATED"/>
    <property type="match status" value="1"/>
</dbReference>
<comment type="caution">
    <text evidence="7">The sequence shown here is derived from an EMBL/GenBank/DDBJ whole genome shotgun (WGS) entry which is preliminary data.</text>
</comment>
<feature type="transmembrane region" description="Helical" evidence="5">
    <location>
        <begin position="164"/>
        <end position="187"/>
    </location>
</feature>
<keyword evidence="3 5" id="KW-1133">Transmembrane helix</keyword>
<keyword evidence="6" id="KW-0732">Signal</keyword>
<evidence type="ECO:0000313" key="7">
    <source>
        <dbReference type="EMBL" id="KAI9633277.1"/>
    </source>
</evidence>
<dbReference type="Pfam" id="PF06687">
    <property type="entry name" value="SUR7"/>
    <property type="match status" value="1"/>
</dbReference>
<keyword evidence="4 5" id="KW-0472">Membrane</keyword>
<evidence type="ECO:0000256" key="3">
    <source>
        <dbReference type="ARBA" id="ARBA00022989"/>
    </source>
</evidence>
<keyword evidence="8" id="KW-1185">Reference proteome</keyword>
<dbReference type="PANTHER" id="PTHR28013">
    <property type="entry name" value="PROTEIN DCV1-RELATED"/>
    <property type="match status" value="1"/>
</dbReference>
<organism evidence="7 8">
    <name type="scientific">Dioszegia hungarica</name>
    <dbReference type="NCBI Taxonomy" id="4972"/>
    <lineage>
        <taxon>Eukaryota</taxon>
        <taxon>Fungi</taxon>
        <taxon>Dikarya</taxon>
        <taxon>Basidiomycota</taxon>
        <taxon>Agaricomycotina</taxon>
        <taxon>Tremellomycetes</taxon>
        <taxon>Tremellales</taxon>
        <taxon>Bulleribasidiaceae</taxon>
        <taxon>Dioszegia</taxon>
    </lineage>
</organism>
<protein>
    <submittedName>
        <fullName evidence="7">Actin cortical patch SUR7/pH-response regulator pali</fullName>
    </submittedName>
</protein>
<accession>A0AA38H3G5</accession>
<dbReference type="Proteomes" id="UP001164286">
    <property type="component" value="Unassembled WGS sequence"/>
</dbReference>
<feature type="signal peptide" evidence="6">
    <location>
        <begin position="1"/>
        <end position="26"/>
    </location>
</feature>
<dbReference type="GO" id="GO:0035838">
    <property type="term" value="C:growing cell tip"/>
    <property type="evidence" value="ECO:0007669"/>
    <property type="project" value="TreeGrafter"/>
</dbReference>
<proteinExistence type="predicted"/>
<evidence type="ECO:0000256" key="5">
    <source>
        <dbReference type="SAM" id="Phobius"/>
    </source>
</evidence>
<dbReference type="GO" id="GO:0032153">
    <property type="term" value="C:cell division site"/>
    <property type="evidence" value="ECO:0007669"/>
    <property type="project" value="TreeGrafter"/>
</dbReference>
<name>A0AA38H3G5_9TREE</name>
<evidence type="ECO:0000256" key="1">
    <source>
        <dbReference type="ARBA" id="ARBA00004141"/>
    </source>
</evidence>
<dbReference type="InterPro" id="IPR009571">
    <property type="entry name" value="SUR7/Rim9-like_fungi"/>
</dbReference>
<dbReference type="InterPro" id="IPR051380">
    <property type="entry name" value="pH-response_reg_palI/RIM9"/>
</dbReference>
<dbReference type="AlphaFoldDB" id="A0AA38H3G5"/>
<reference evidence="7" key="1">
    <citation type="journal article" date="2022" name="G3 (Bethesda)">
        <title>High quality genome of the basidiomycete yeast Dioszegia hungarica PDD-24b-2 isolated from cloud water.</title>
        <authorList>
            <person name="Jarrige D."/>
            <person name="Haridas S."/>
            <person name="Bleykasten-Grosshans C."/>
            <person name="Joly M."/>
            <person name="Nadalig T."/>
            <person name="Sancelme M."/>
            <person name="Vuilleumier S."/>
            <person name="Grigoriev I.V."/>
            <person name="Amato P."/>
            <person name="Bringel F."/>
        </authorList>
    </citation>
    <scope>NUCLEOTIDE SEQUENCE</scope>
    <source>
        <strain evidence="7">PDD-24b-2</strain>
    </source>
</reference>
<keyword evidence="2 5" id="KW-0812">Transmembrane</keyword>
<dbReference type="RefSeq" id="XP_052943054.1">
    <property type="nucleotide sequence ID" value="XM_053085942.1"/>
</dbReference>
<evidence type="ECO:0000256" key="4">
    <source>
        <dbReference type="ARBA" id="ARBA00023136"/>
    </source>
</evidence>
<evidence type="ECO:0000256" key="2">
    <source>
        <dbReference type="ARBA" id="ARBA00022692"/>
    </source>
</evidence>
<dbReference type="GeneID" id="77725143"/>
<sequence>MIGAGGGLGSFLLFAAFALLLVSTISSPVFRQISFLDIYRAGTKTTFGVFGYCIDATCTPRQLGYDVSGVASSLGGNNFANENLVRLTKALVLHPIATGLAFIAFLIALFSDRLGYLFSSFVALLAFLVSLVAMAIDFAIFTIVRNQVNNNSNLGNISANFGNAIWLTVATTVILFFSTFVVCFSCCTARRKERYAGNANRY</sequence>